<evidence type="ECO:0000256" key="4">
    <source>
        <dbReference type="ARBA" id="ARBA00022989"/>
    </source>
</evidence>
<feature type="domain" description="MacB-like periplasmic core" evidence="9">
    <location>
        <begin position="20"/>
        <end position="241"/>
    </location>
</feature>
<comment type="similarity">
    <text evidence="6">Belongs to the ABC-4 integral membrane protein family.</text>
</comment>
<dbReference type="InterPro" id="IPR025857">
    <property type="entry name" value="MacB_PCD"/>
</dbReference>
<dbReference type="AlphaFoldDB" id="A0A942E9X8"/>
<comment type="subcellular location">
    <subcellularLocation>
        <location evidence="1">Cell membrane</location>
        <topology evidence="1">Multi-pass membrane protein</topology>
    </subcellularLocation>
</comment>
<evidence type="ECO:0000259" key="9">
    <source>
        <dbReference type="Pfam" id="PF12704"/>
    </source>
</evidence>
<evidence type="ECO:0000256" key="6">
    <source>
        <dbReference type="ARBA" id="ARBA00038076"/>
    </source>
</evidence>
<comment type="caution">
    <text evidence="10">The sequence shown here is derived from an EMBL/GenBank/DDBJ whole genome shotgun (WGS) entry which is preliminary data.</text>
</comment>
<reference evidence="10" key="1">
    <citation type="submission" date="2021-04" db="EMBL/GenBank/DDBJ databases">
        <title>Devosia litorisediminis sp. nov., isolated from a sand dune.</title>
        <authorList>
            <person name="Park S."/>
            <person name="Yoon J.-H."/>
        </authorList>
    </citation>
    <scope>NUCLEOTIDE SEQUENCE</scope>
    <source>
        <strain evidence="10">BSSL-BM10</strain>
    </source>
</reference>
<evidence type="ECO:0000313" key="11">
    <source>
        <dbReference type="Proteomes" id="UP000678281"/>
    </source>
</evidence>
<dbReference type="PANTHER" id="PTHR30572">
    <property type="entry name" value="MEMBRANE COMPONENT OF TRANSPORTER-RELATED"/>
    <property type="match status" value="1"/>
</dbReference>
<dbReference type="GO" id="GO:0005886">
    <property type="term" value="C:plasma membrane"/>
    <property type="evidence" value="ECO:0007669"/>
    <property type="project" value="UniProtKB-SubCell"/>
</dbReference>
<keyword evidence="4 7" id="KW-1133">Transmembrane helix</keyword>
<feature type="domain" description="ABC3 transporter permease C-terminal" evidence="8">
    <location>
        <begin position="283"/>
        <end position="396"/>
    </location>
</feature>
<keyword evidence="11" id="KW-1185">Reference proteome</keyword>
<evidence type="ECO:0000256" key="2">
    <source>
        <dbReference type="ARBA" id="ARBA00022475"/>
    </source>
</evidence>
<protein>
    <submittedName>
        <fullName evidence="10">ABC transporter permease</fullName>
    </submittedName>
</protein>
<accession>A0A942E9X8</accession>
<sequence length="403" mass="42513">MILETGRLAIHAIFRNALRSSLTVLGVVIGVVAVIAMVTLGQGTTARVATEVAQLGSNLLMVMPGQEAGGPASGGGSAASFTIRDVDAVADQIPGALTAAPFASRTMTLVFGAENHSSAVTGTDNRYFIARDWPIEYGRDFYESELQAGSAACVIGDTTRSLFFGTGDPIGETIRVGQISCRIIGVLVSRGSSSFGSDQDDIVIMPLRTFQRRIAGNADVNMIYVAVREGFSTAKVIRDIELLMRERRQIATGEEDDFNVFDMEQVASMLSTVTGILTGLLAAVAGVSLLVGGIGIMNIMLVSVTERTKEIGIRLAIGASERQILMQFLVEAIVLSLFGGIIGIGLGLALAAIAGSFLDVPFIIDPLVVFGAFAFSAAIGVIFGYFPARQAARLNPIEALRRE</sequence>
<keyword evidence="5 7" id="KW-0472">Membrane</keyword>
<feature type="transmembrane region" description="Helical" evidence="7">
    <location>
        <begin position="276"/>
        <end position="304"/>
    </location>
</feature>
<dbReference type="InterPro" id="IPR050250">
    <property type="entry name" value="Macrolide_Exporter_MacB"/>
</dbReference>
<feature type="transmembrane region" description="Helical" evidence="7">
    <location>
        <begin position="367"/>
        <end position="386"/>
    </location>
</feature>
<gene>
    <name evidence="10" type="ORF">KD146_06235</name>
</gene>
<keyword evidence="3 7" id="KW-0812">Transmembrane</keyword>
<dbReference type="PANTHER" id="PTHR30572:SF4">
    <property type="entry name" value="ABC TRANSPORTER PERMEASE YTRF"/>
    <property type="match status" value="1"/>
</dbReference>
<evidence type="ECO:0000256" key="5">
    <source>
        <dbReference type="ARBA" id="ARBA00023136"/>
    </source>
</evidence>
<name>A0A942E9X8_9HYPH</name>
<evidence type="ECO:0000256" key="1">
    <source>
        <dbReference type="ARBA" id="ARBA00004651"/>
    </source>
</evidence>
<dbReference type="InterPro" id="IPR003838">
    <property type="entry name" value="ABC3_permease_C"/>
</dbReference>
<evidence type="ECO:0000256" key="3">
    <source>
        <dbReference type="ARBA" id="ARBA00022692"/>
    </source>
</evidence>
<evidence type="ECO:0000313" key="10">
    <source>
        <dbReference type="EMBL" id="MBS3848292.1"/>
    </source>
</evidence>
<feature type="transmembrane region" description="Helical" evidence="7">
    <location>
        <begin position="325"/>
        <end position="355"/>
    </location>
</feature>
<dbReference type="GO" id="GO:0022857">
    <property type="term" value="F:transmembrane transporter activity"/>
    <property type="evidence" value="ECO:0007669"/>
    <property type="project" value="TreeGrafter"/>
</dbReference>
<dbReference type="Pfam" id="PF12704">
    <property type="entry name" value="MacB_PCD"/>
    <property type="match status" value="1"/>
</dbReference>
<dbReference type="Proteomes" id="UP000678281">
    <property type="component" value="Unassembled WGS sequence"/>
</dbReference>
<dbReference type="EMBL" id="JAGXTP010000001">
    <property type="protein sequence ID" value="MBS3848292.1"/>
    <property type="molecule type" value="Genomic_DNA"/>
</dbReference>
<feature type="transmembrane region" description="Helical" evidence="7">
    <location>
        <begin position="21"/>
        <end position="40"/>
    </location>
</feature>
<organism evidence="10 11">
    <name type="scientific">Devosia litorisediminis</name>
    <dbReference type="NCBI Taxonomy" id="2829817"/>
    <lineage>
        <taxon>Bacteria</taxon>
        <taxon>Pseudomonadati</taxon>
        <taxon>Pseudomonadota</taxon>
        <taxon>Alphaproteobacteria</taxon>
        <taxon>Hyphomicrobiales</taxon>
        <taxon>Devosiaceae</taxon>
        <taxon>Devosia</taxon>
    </lineage>
</organism>
<dbReference type="Pfam" id="PF02687">
    <property type="entry name" value="FtsX"/>
    <property type="match status" value="1"/>
</dbReference>
<evidence type="ECO:0000259" key="8">
    <source>
        <dbReference type="Pfam" id="PF02687"/>
    </source>
</evidence>
<dbReference type="RefSeq" id="WP_212657849.1">
    <property type="nucleotide sequence ID" value="NZ_JAGXTP010000001.1"/>
</dbReference>
<keyword evidence="2" id="KW-1003">Cell membrane</keyword>
<evidence type="ECO:0000256" key="7">
    <source>
        <dbReference type="SAM" id="Phobius"/>
    </source>
</evidence>
<proteinExistence type="inferred from homology"/>